<keyword evidence="12" id="KW-0472">Membrane</keyword>
<dbReference type="SMART" id="SM00327">
    <property type="entry name" value="VWA"/>
    <property type="match status" value="1"/>
</dbReference>
<keyword evidence="9" id="KW-0851">Voltage-gated channel</keyword>
<evidence type="ECO:0000256" key="13">
    <source>
        <dbReference type="ARBA" id="ARBA00023157"/>
    </source>
</evidence>
<accession>A0AAW1U101</accession>
<name>A0AAW1U101_9CUCU</name>
<dbReference type="InterPro" id="IPR002035">
    <property type="entry name" value="VWF_A"/>
</dbReference>
<protein>
    <recommendedName>
        <fullName evidence="16">VWFA domain-containing protein</fullName>
    </recommendedName>
</protein>
<keyword evidence="8" id="KW-0106">Calcium</keyword>
<dbReference type="InterPro" id="IPR036465">
    <property type="entry name" value="vWFA_dom_sf"/>
</dbReference>
<keyword evidence="4" id="KW-0107">Calcium channel</keyword>
<keyword evidence="3" id="KW-0109">Calcium transport</keyword>
<dbReference type="Pfam" id="PF13768">
    <property type="entry name" value="VWA_3"/>
    <property type="match status" value="1"/>
</dbReference>
<feature type="domain" description="VWFA" evidence="16">
    <location>
        <begin position="310"/>
        <end position="489"/>
    </location>
</feature>
<evidence type="ECO:0000256" key="2">
    <source>
        <dbReference type="ARBA" id="ARBA00022448"/>
    </source>
</evidence>
<evidence type="ECO:0000256" key="1">
    <source>
        <dbReference type="ARBA" id="ARBA00004479"/>
    </source>
</evidence>
<evidence type="ECO:0000313" key="18">
    <source>
        <dbReference type="Proteomes" id="UP001431783"/>
    </source>
</evidence>
<evidence type="ECO:0000256" key="15">
    <source>
        <dbReference type="ARBA" id="ARBA00023303"/>
    </source>
</evidence>
<evidence type="ECO:0000256" key="10">
    <source>
        <dbReference type="ARBA" id="ARBA00022989"/>
    </source>
</evidence>
<evidence type="ECO:0000256" key="9">
    <source>
        <dbReference type="ARBA" id="ARBA00022882"/>
    </source>
</evidence>
<evidence type="ECO:0000256" key="7">
    <source>
        <dbReference type="ARBA" id="ARBA00022729"/>
    </source>
</evidence>
<keyword evidence="6" id="KW-0479">Metal-binding</keyword>
<evidence type="ECO:0000256" key="8">
    <source>
        <dbReference type="ARBA" id="ARBA00022837"/>
    </source>
</evidence>
<keyword evidence="7" id="KW-0732">Signal</keyword>
<evidence type="ECO:0000256" key="14">
    <source>
        <dbReference type="ARBA" id="ARBA00023180"/>
    </source>
</evidence>
<keyword evidence="2" id="KW-0813">Transport</keyword>
<evidence type="ECO:0000313" key="17">
    <source>
        <dbReference type="EMBL" id="KAK9873044.1"/>
    </source>
</evidence>
<keyword evidence="13" id="KW-1015">Disulfide bond</keyword>
<comment type="caution">
    <text evidence="17">The sequence shown here is derived from an EMBL/GenBank/DDBJ whole genome shotgun (WGS) entry which is preliminary data.</text>
</comment>
<comment type="subcellular location">
    <subcellularLocation>
        <location evidence="1">Membrane</location>
        <topology evidence="1">Single-pass type I membrane protein</topology>
    </subcellularLocation>
</comment>
<dbReference type="Pfam" id="PF08399">
    <property type="entry name" value="VWA_N"/>
    <property type="match status" value="1"/>
</dbReference>
<dbReference type="EMBL" id="JARQZJ010000015">
    <property type="protein sequence ID" value="KAK9873044.1"/>
    <property type="molecule type" value="Genomic_DNA"/>
</dbReference>
<dbReference type="PROSITE" id="PS50234">
    <property type="entry name" value="VWFA"/>
    <property type="match status" value="1"/>
</dbReference>
<dbReference type="GO" id="GO:0005245">
    <property type="term" value="F:voltage-gated calcium channel activity"/>
    <property type="evidence" value="ECO:0007669"/>
    <property type="project" value="TreeGrafter"/>
</dbReference>
<dbReference type="GO" id="GO:0005891">
    <property type="term" value="C:voltage-gated calcium channel complex"/>
    <property type="evidence" value="ECO:0007669"/>
    <property type="project" value="TreeGrafter"/>
</dbReference>
<keyword evidence="18" id="KW-1185">Reference proteome</keyword>
<evidence type="ECO:0000256" key="4">
    <source>
        <dbReference type="ARBA" id="ARBA00022673"/>
    </source>
</evidence>
<evidence type="ECO:0000256" key="11">
    <source>
        <dbReference type="ARBA" id="ARBA00023065"/>
    </source>
</evidence>
<dbReference type="InterPro" id="IPR013608">
    <property type="entry name" value="VWA_N"/>
</dbReference>
<reference evidence="17 18" key="1">
    <citation type="submission" date="2023-03" db="EMBL/GenBank/DDBJ databases">
        <title>Genome insight into feeding habits of ladybird beetles.</title>
        <authorList>
            <person name="Li H.-S."/>
            <person name="Huang Y.-H."/>
            <person name="Pang H."/>
        </authorList>
    </citation>
    <scope>NUCLEOTIDE SEQUENCE [LARGE SCALE GENOMIC DNA]</scope>
    <source>
        <strain evidence="17">SYSU_2023b</strain>
        <tissue evidence="17">Whole body</tissue>
    </source>
</reference>
<proteinExistence type="predicted"/>
<keyword evidence="10" id="KW-1133">Transmembrane helix</keyword>
<dbReference type="InterPro" id="IPR051173">
    <property type="entry name" value="Ca_channel_alpha-2/delta"/>
</dbReference>
<organism evidence="17 18">
    <name type="scientific">Henosepilachna vigintioctopunctata</name>
    <dbReference type="NCBI Taxonomy" id="420089"/>
    <lineage>
        <taxon>Eukaryota</taxon>
        <taxon>Metazoa</taxon>
        <taxon>Ecdysozoa</taxon>
        <taxon>Arthropoda</taxon>
        <taxon>Hexapoda</taxon>
        <taxon>Insecta</taxon>
        <taxon>Pterygota</taxon>
        <taxon>Neoptera</taxon>
        <taxon>Endopterygota</taxon>
        <taxon>Coleoptera</taxon>
        <taxon>Polyphaga</taxon>
        <taxon>Cucujiformia</taxon>
        <taxon>Coccinelloidea</taxon>
        <taxon>Coccinellidae</taxon>
        <taxon>Epilachninae</taxon>
        <taxon>Epilachnini</taxon>
        <taxon>Henosepilachna</taxon>
    </lineage>
</organism>
<keyword evidence="11" id="KW-0406">Ion transport</keyword>
<keyword evidence="14" id="KW-0325">Glycoprotein</keyword>
<dbReference type="AlphaFoldDB" id="A0AAW1U101"/>
<evidence type="ECO:0000256" key="5">
    <source>
        <dbReference type="ARBA" id="ARBA00022692"/>
    </source>
</evidence>
<dbReference type="Gene3D" id="3.40.50.410">
    <property type="entry name" value="von Willebrand factor, type A domain"/>
    <property type="match status" value="1"/>
</dbReference>
<dbReference type="Gene3D" id="3.30.450.20">
    <property type="entry name" value="PAS domain"/>
    <property type="match status" value="1"/>
</dbReference>
<dbReference type="InterPro" id="IPR013680">
    <property type="entry name" value="VDCC_a2/dsu"/>
</dbReference>
<dbReference type="PANTHER" id="PTHR10166">
    <property type="entry name" value="VOLTAGE-DEPENDENT CALCIUM CHANNEL SUBUNIT ALPHA-2/DELTA-RELATED"/>
    <property type="match status" value="1"/>
</dbReference>
<dbReference type="PANTHER" id="PTHR10166:SF63">
    <property type="entry name" value="STRAIGHTJACKET, ISOFORM C"/>
    <property type="match status" value="1"/>
</dbReference>
<evidence type="ECO:0000259" key="16">
    <source>
        <dbReference type="PROSITE" id="PS50234"/>
    </source>
</evidence>
<keyword evidence="5" id="KW-0812">Transmembrane</keyword>
<evidence type="ECO:0000256" key="6">
    <source>
        <dbReference type="ARBA" id="ARBA00022723"/>
    </source>
</evidence>
<dbReference type="Proteomes" id="UP001431783">
    <property type="component" value="Unassembled WGS sequence"/>
</dbReference>
<dbReference type="SUPFAM" id="SSF53300">
    <property type="entry name" value="vWA-like"/>
    <property type="match status" value="1"/>
</dbReference>
<dbReference type="Pfam" id="PF08473">
    <property type="entry name" value="VGCC_alpha2"/>
    <property type="match status" value="1"/>
</dbReference>
<evidence type="ECO:0000256" key="12">
    <source>
        <dbReference type="ARBA" id="ARBA00023136"/>
    </source>
</evidence>
<sequence>MLKYLVFYLITFSPNVQNEGVTNQDVIDLVEFWSEEIGKELKKLSETMTRKFKVKESFSRLKNYAYRVEGDQLVEKIANDLRELMNSKANAAQKIAEYAEYLSFHRPTDPLFSNGTYHYFNSDNFTDPDSTDSNTEMEERMDEYMKVSECRWWCHLKDLPIMENNIIDEKLVIDYLFRSKGIPVEANWCDCDVDVPEDSEQWQFYKKMPMKYNNHFETEVNMNFSIIKTVANVYDRDRDILEGARWTEPLDLIFKENFESDPTLTWQYFTSPYGYMRHYPATKWSSELYDQTYDMRTRSWYTEAMTSPKDIVILLDKSGSTKGHKRKLGAVIVNNILDTLNDNDFVNIFLFNNVTEPLVPCFEDTLVQANEENLRLLREYLPVYSLEFCADIRIGYTKAFNILKRFRENHSGSKCNQAIMIITEQLDYDYHPEILNKLNENKNIRIFTYLLETSQRDRMVMEDIACENMGYYANISRPQEVREHMLKYLTVMSRPINYAIDDKQNPIWSYLYADLADRRICNWLWKKREGIRQREVFLDHTKRLYKRTNKILTSENFHLLKDTHPYEQYEMPRKNYFMTTVSFPVYDRRPGEVALIGVAAVDVPINLMKSLIPHHTLGVNGYAFVVTNNGYVLMHPYHRPTFGEDLILKPTFNRVDLLEVEILDDGNEPRLFAKSVVELREKVVYKGRGEANLNIKFALDDLRRIILTKRQYFYTDIGPFGFAIVLPDRYGDMKINDTKVTSKSGRNLMESKNWKVHPNWKYCENCGHGTPEFKVRECLRRGNRCKHEPPFQSLLRDAEITKWFDEPILNEKIFIDRYYVSKIFIATRSGLTRWRTFKKNEDEDETNDFEQIYPNSIEEDWYKRAVEDNYEKENMFIYSVPFEISGYENNTLITGTNAIFVSNGISKIPVATIGLQFNHRTMNYLYKNITTRCKTGKCNLTCESDYLSCFILDNNAYIVLSDNREHTGRYIGDLRPDVMYHLVNNGVYKHTRMFDYQGICYNEPREENPEKKKKKKRKKNAAARLPTFLGNLVQITRWAFSTIVFFAQTLLGEKNKRYKSDKLETKAYERLQINKTLPTPCDKEMWLFTLGDEFEPSNILSKRPSKFVCPWPYVVNKIPGSNLLFLAINMLCKLDTVLTYNNSPQPTEIIYINNTAIRQETALPCYIAIKNNYTRRIYTKCYEEGKEGKHLNNDRKYCGHFWEGP</sequence>
<gene>
    <name evidence="17" type="ORF">WA026_020780</name>
</gene>
<dbReference type="GO" id="GO:0046872">
    <property type="term" value="F:metal ion binding"/>
    <property type="evidence" value="ECO:0007669"/>
    <property type="project" value="UniProtKB-KW"/>
</dbReference>
<evidence type="ECO:0000256" key="3">
    <source>
        <dbReference type="ARBA" id="ARBA00022568"/>
    </source>
</evidence>
<keyword evidence="15" id="KW-0407">Ion channel</keyword>